<evidence type="ECO:0000313" key="3">
    <source>
        <dbReference type="Proteomes" id="UP001163846"/>
    </source>
</evidence>
<feature type="compositionally biased region" description="Basic and acidic residues" evidence="1">
    <location>
        <begin position="323"/>
        <end position="337"/>
    </location>
</feature>
<gene>
    <name evidence="2" type="ORF">F5878DRAFT_616106</name>
</gene>
<comment type="caution">
    <text evidence="2">The sequence shown here is derived from an EMBL/GenBank/DDBJ whole genome shotgun (WGS) entry which is preliminary data.</text>
</comment>
<name>A0AA38PBD6_9AGAR</name>
<dbReference type="Proteomes" id="UP001163846">
    <property type="component" value="Unassembled WGS sequence"/>
</dbReference>
<reference evidence="2" key="1">
    <citation type="submission" date="2022-08" db="EMBL/GenBank/DDBJ databases">
        <authorList>
            <consortium name="DOE Joint Genome Institute"/>
            <person name="Min B."/>
            <person name="Riley R."/>
            <person name="Sierra-Patev S."/>
            <person name="Naranjo-Ortiz M."/>
            <person name="Looney B."/>
            <person name="Konkel Z."/>
            <person name="Slot J.C."/>
            <person name="Sakamoto Y."/>
            <person name="Steenwyk J.L."/>
            <person name="Rokas A."/>
            <person name="Carro J."/>
            <person name="Camarero S."/>
            <person name="Ferreira P."/>
            <person name="Molpeceres G."/>
            <person name="Ruiz-Duenas F.J."/>
            <person name="Serrano A."/>
            <person name="Henrissat B."/>
            <person name="Drula E."/>
            <person name="Hughes K.W."/>
            <person name="Mata J.L."/>
            <person name="Ishikawa N.K."/>
            <person name="Vargas-Isla R."/>
            <person name="Ushijima S."/>
            <person name="Smith C.A."/>
            <person name="Ahrendt S."/>
            <person name="Andreopoulos W."/>
            <person name="He G."/>
            <person name="Labutti K."/>
            <person name="Lipzen A."/>
            <person name="Ng V."/>
            <person name="Sandor L."/>
            <person name="Barry K."/>
            <person name="Martinez A.T."/>
            <person name="Xiao Y."/>
            <person name="Gibbons J.G."/>
            <person name="Terashima K."/>
            <person name="Hibbett D.S."/>
            <person name="Grigoriev I.V."/>
        </authorList>
    </citation>
    <scope>NUCLEOTIDE SEQUENCE</scope>
    <source>
        <strain evidence="2">TFB9207</strain>
    </source>
</reference>
<dbReference type="EMBL" id="MU806121">
    <property type="protein sequence ID" value="KAJ3839560.1"/>
    <property type="molecule type" value="Genomic_DNA"/>
</dbReference>
<organism evidence="2 3">
    <name type="scientific">Lentinula raphanica</name>
    <dbReference type="NCBI Taxonomy" id="153919"/>
    <lineage>
        <taxon>Eukaryota</taxon>
        <taxon>Fungi</taxon>
        <taxon>Dikarya</taxon>
        <taxon>Basidiomycota</taxon>
        <taxon>Agaricomycotina</taxon>
        <taxon>Agaricomycetes</taxon>
        <taxon>Agaricomycetidae</taxon>
        <taxon>Agaricales</taxon>
        <taxon>Marasmiineae</taxon>
        <taxon>Omphalotaceae</taxon>
        <taxon>Lentinula</taxon>
    </lineage>
</organism>
<feature type="region of interest" description="Disordered" evidence="1">
    <location>
        <begin position="323"/>
        <end position="359"/>
    </location>
</feature>
<dbReference type="AlphaFoldDB" id="A0AA38PBD6"/>
<sequence length="359" mass="40901">MRLSASSFFTSRRLALSLCFFSSIAVMVIAWIPIDPQLSGAYPIYLSEILDKEGQSTGMRFIEINDARFGKERTVLQRQLPTSPPKVIGSVSLSAGLENLPLTEAREHAEHLWYPQPQAHPFNSLAFIGNYLEHLRYTNYSAIPENEMASIREELKRLRTLNRESKCQYFRSTYDNYVLNGSLVVVLIEDRNGYSSPTGKVSMQVGDDVLTHAPWEPTNPQKMRGFILGPVSKERVDHDKLRQHAESHSGYCGTEKDVERFQAKQKEIKQRGRGAKSLEWWRVADGVVDGLRDQQAESEEILKHWDKLCPGYMNTFINTVDYSRTRSDRSQPKRDKTTTNLQPGEDSTPGSTAKKQKKN</sequence>
<proteinExistence type="predicted"/>
<accession>A0AA38PBD6</accession>
<evidence type="ECO:0000256" key="1">
    <source>
        <dbReference type="SAM" id="MobiDB-lite"/>
    </source>
</evidence>
<keyword evidence="3" id="KW-1185">Reference proteome</keyword>
<evidence type="ECO:0000313" key="2">
    <source>
        <dbReference type="EMBL" id="KAJ3839560.1"/>
    </source>
</evidence>
<protein>
    <submittedName>
        <fullName evidence="2">Uncharacterized protein</fullName>
    </submittedName>
</protein>